<gene>
    <name evidence="2" type="ORF">WR25_16964</name>
</gene>
<dbReference type="EMBL" id="LIAE01007830">
    <property type="protein sequence ID" value="PAV76671.1"/>
    <property type="molecule type" value="Genomic_DNA"/>
</dbReference>
<dbReference type="InterPro" id="IPR036457">
    <property type="entry name" value="PPM-type-like_dom_sf"/>
</dbReference>
<evidence type="ECO:0000313" key="3">
    <source>
        <dbReference type="Proteomes" id="UP000218231"/>
    </source>
</evidence>
<organism evidence="2 3">
    <name type="scientific">Diploscapter pachys</name>
    <dbReference type="NCBI Taxonomy" id="2018661"/>
    <lineage>
        <taxon>Eukaryota</taxon>
        <taxon>Metazoa</taxon>
        <taxon>Ecdysozoa</taxon>
        <taxon>Nematoda</taxon>
        <taxon>Chromadorea</taxon>
        <taxon>Rhabditida</taxon>
        <taxon>Rhabditina</taxon>
        <taxon>Rhabditomorpha</taxon>
        <taxon>Rhabditoidea</taxon>
        <taxon>Rhabditidae</taxon>
        <taxon>Diploscapter</taxon>
    </lineage>
</organism>
<accession>A0A2A2KRU4</accession>
<sequence length="112" mass="12546">MSAYFKLISSLKRVTITEDENNAASTDFKVQLLIVACDGLWKTFDNEEAIKFALDKVTEFEKSDIAEELGERREQTVWRLAAESMAAEAVKRKCGDNVSVLLLPLSPYISIA</sequence>
<feature type="domain" description="PPM-type phosphatase" evidence="1">
    <location>
        <begin position="30"/>
        <end position="71"/>
    </location>
</feature>
<dbReference type="InterPro" id="IPR001932">
    <property type="entry name" value="PPM-type_phosphatase-like_dom"/>
</dbReference>
<dbReference type="SUPFAM" id="SSF81606">
    <property type="entry name" value="PP2C-like"/>
    <property type="match status" value="1"/>
</dbReference>
<proteinExistence type="predicted"/>
<keyword evidence="3" id="KW-1185">Reference proteome</keyword>
<dbReference type="STRING" id="2018661.A0A2A2KRU4"/>
<name>A0A2A2KRU4_9BILA</name>
<dbReference type="OrthoDB" id="343114at2759"/>
<evidence type="ECO:0000259" key="1">
    <source>
        <dbReference type="Pfam" id="PF00481"/>
    </source>
</evidence>
<reference evidence="2 3" key="1">
    <citation type="journal article" date="2017" name="Curr. Biol.">
        <title>Genome architecture and evolution of a unichromosomal asexual nematode.</title>
        <authorList>
            <person name="Fradin H."/>
            <person name="Zegar C."/>
            <person name="Gutwein M."/>
            <person name="Lucas J."/>
            <person name="Kovtun M."/>
            <person name="Corcoran D."/>
            <person name="Baugh L.R."/>
            <person name="Kiontke K."/>
            <person name="Gunsalus K."/>
            <person name="Fitch D.H."/>
            <person name="Piano F."/>
        </authorList>
    </citation>
    <scope>NUCLEOTIDE SEQUENCE [LARGE SCALE GENOMIC DNA]</scope>
    <source>
        <strain evidence="2">PF1309</strain>
    </source>
</reference>
<evidence type="ECO:0000313" key="2">
    <source>
        <dbReference type="EMBL" id="PAV76671.1"/>
    </source>
</evidence>
<dbReference type="Gene3D" id="3.60.40.10">
    <property type="entry name" value="PPM-type phosphatase domain"/>
    <property type="match status" value="1"/>
</dbReference>
<dbReference type="AlphaFoldDB" id="A0A2A2KRU4"/>
<protein>
    <recommendedName>
        <fullName evidence="1">PPM-type phosphatase domain-containing protein</fullName>
    </recommendedName>
</protein>
<dbReference type="Pfam" id="PF00481">
    <property type="entry name" value="PP2C"/>
    <property type="match status" value="1"/>
</dbReference>
<comment type="caution">
    <text evidence="2">The sequence shown here is derived from an EMBL/GenBank/DDBJ whole genome shotgun (WGS) entry which is preliminary data.</text>
</comment>
<dbReference type="Proteomes" id="UP000218231">
    <property type="component" value="Unassembled WGS sequence"/>
</dbReference>